<evidence type="ECO:0000256" key="1">
    <source>
        <dbReference type="SAM" id="MobiDB-lite"/>
    </source>
</evidence>
<dbReference type="EMBL" id="JARKIF010000060">
    <property type="protein sequence ID" value="KAJ7606321.1"/>
    <property type="molecule type" value="Genomic_DNA"/>
</dbReference>
<comment type="caution">
    <text evidence="2">The sequence shown here is derived from an EMBL/GenBank/DDBJ whole genome shotgun (WGS) entry which is preliminary data.</text>
</comment>
<feature type="compositionally biased region" description="Basic residues" evidence="1">
    <location>
        <begin position="180"/>
        <end position="193"/>
    </location>
</feature>
<sequence length="311" mass="34459">MSSDYQKKSRAAGIPVHSEIQVEHEAWCRALRAQGMEGLLHEARGIWNAADIYDIGPYTQIVHYQLSNESPRRIQALGTRGHATPASPDEEQCPTRRRAEQGGSRYRLRYAEREDGGTEGTPLHTGCNSEHRMVVWAPARGQKRARAQKPASNASRCAANTICSRTREYAAQESRDARATRGKQTKPKRKSVGQKRSDTAASSGFCEDPEVVEARSVTRAGRVQRSGQRRGGRRRDALAPIPGAAANHEAHARRPLQPCARPRDVLPHRTGRLLTLEGDSCRGRVHFVKRQGAFFVPITDKSGSLLGNCWD</sequence>
<feature type="compositionally biased region" description="Basic and acidic residues" evidence="1">
    <location>
        <begin position="168"/>
        <end position="179"/>
    </location>
</feature>
<dbReference type="Proteomes" id="UP001221142">
    <property type="component" value="Unassembled WGS sequence"/>
</dbReference>
<organism evidence="2 3">
    <name type="scientific">Roridomyces roridus</name>
    <dbReference type="NCBI Taxonomy" id="1738132"/>
    <lineage>
        <taxon>Eukaryota</taxon>
        <taxon>Fungi</taxon>
        <taxon>Dikarya</taxon>
        <taxon>Basidiomycota</taxon>
        <taxon>Agaricomycotina</taxon>
        <taxon>Agaricomycetes</taxon>
        <taxon>Agaricomycetidae</taxon>
        <taxon>Agaricales</taxon>
        <taxon>Marasmiineae</taxon>
        <taxon>Mycenaceae</taxon>
        <taxon>Roridomyces</taxon>
    </lineage>
</organism>
<gene>
    <name evidence="2" type="ORF">FB45DRAFT_878657</name>
</gene>
<evidence type="ECO:0000313" key="2">
    <source>
        <dbReference type="EMBL" id="KAJ7606321.1"/>
    </source>
</evidence>
<dbReference type="AlphaFoldDB" id="A0AAD7B0B2"/>
<keyword evidence="3" id="KW-1185">Reference proteome</keyword>
<feature type="region of interest" description="Disordered" evidence="1">
    <location>
        <begin position="245"/>
        <end position="264"/>
    </location>
</feature>
<feature type="region of interest" description="Disordered" evidence="1">
    <location>
        <begin position="79"/>
        <end position="107"/>
    </location>
</feature>
<protein>
    <submittedName>
        <fullName evidence="2">Uncharacterized protein</fullName>
    </submittedName>
</protein>
<feature type="region of interest" description="Disordered" evidence="1">
    <location>
        <begin position="168"/>
        <end position="206"/>
    </location>
</feature>
<accession>A0AAD7B0B2</accession>
<reference evidence="2" key="1">
    <citation type="submission" date="2023-03" db="EMBL/GenBank/DDBJ databases">
        <title>Massive genome expansion in bonnet fungi (Mycena s.s.) driven by repeated elements and novel gene families across ecological guilds.</title>
        <authorList>
            <consortium name="Lawrence Berkeley National Laboratory"/>
            <person name="Harder C.B."/>
            <person name="Miyauchi S."/>
            <person name="Viragh M."/>
            <person name="Kuo A."/>
            <person name="Thoen E."/>
            <person name="Andreopoulos B."/>
            <person name="Lu D."/>
            <person name="Skrede I."/>
            <person name="Drula E."/>
            <person name="Henrissat B."/>
            <person name="Morin E."/>
            <person name="Kohler A."/>
            <person name="Barry K."/>
            <person name="LaButti K."/>
            <person name="Morin E."/>
            <person name="Salamov A."/>
            <person name="Lipzen A."/>
            <person name="Mereny Z."/>
            <person name="Hegedus B."/>
            <person name="Baldrian P."/>
            <person name="Stursova M."/>
            <person name="Weitz H."/>
            <person name="Taylor A."/>
            <person name="Grigoriev I.V."/>
            <person name="Nagy L.G."/>
            <person name="Martin F."/>
            <person name="Kauserud H."/>
        </authorList>
    </citation>
    <scope>NUCLEOTIDE SEQUENCE</scope>
    <source>
        <strain evidence="2">9284</strain>
    </source>
</reference>
<name>A0AAD7B0B2_9AGAR</name>
<evidence type="ECO:0000313" key="3">
    <source>
        <dbReference type="Proteomes" id="UP001221142"/>
    </source>
</evidence>
<proteinExistence type="predicted"/>
<feature type="region of interest" description="Disordered" evidence="1">
    <location>
        <begin position="217"/>
        <end position="236"/>
    </location>
</feature>